<evidence type="ECO:0008006" key="3">
    <source>
        <dbReference type="Google" id="ProtNLM"/>
    </source>
</evidence>
<dbReference type="EMBL" id="CP072800">
    <property type="protein sequence ID" value="QTR48998.1"/>
    <property type="molecule type" value="Genomic_DNA"/>
</dbReference>
<protein>
    <recommendedName>
        <fullName evidence="3">DUF2591 domain-containing protein</fullName>
    </recommendedName>
</protein>
<reference evidence="1 2" key="1">
    <citation type="submission" date="2021-04" db="EMBL/GenBank/DDBJ databases">
        <title>Genomics, taxonomy and metabolism of representatives of sulfur bacteria of the genus Thiothrix: Thiothrix fructosivorans QT, Thiothrix unzii A1T and three new species, Thiothrix subterranea sp. nov., Thiothrix litoralis sp. nov. and 'Candidatus Thiothrix anitrata' sp. nov.</title>
        <authorList>
            <person name="Ravin N.V."/>
            <person name="Smolyakov D."/>
            <person name="Rudenko T.S."/>
            <person name="Mardanov A.V."/>
            <person name="Beletsky A.V."/>
            <person name="Markov N.D."/>
            <person name="Fomenkov A.I."/>
            <person name="Roberts R.J."/>
            <person name="Karnachuk O.V."/>
            <person name="Novikov A."/>
            <person name="Grabovich M.Y."/>
        </authorList>
    </citation>
    <scope>NUCLEOTIDE SEQUENCE [LARGE SCALE GENOMIC DNA]</scope>
    <source>
        <strain evidence="1 2">A52</strain>
    </source>
</reference>
<evidence type="ECO:0000313" key="1">
    <source>
        <dbReference type="EMBL" id="QTR48998.1"/>
    </source>
</evidence>
<proteinExistence type="predicted"/>
<gene>
    <name evidence="1" type="ORF">J8380_12015</name>
</gene>
<evidence type="ECO:0000313" key="2">
    <source>
        <dbReference type="Proteomes" id="UP000672027"/>
    </source>
</evidence>
<organism evidence="1 2">
    <name type="scientific">Candidatus Thiothrix anitrata</name>
    <dbReference type="NCBI Taxonomy" id="2823902"/>
    <lineage>
        <taxon>Bacteria</taxon>
        <taxon>Pseudomonadati</taxon>
        <taxon>Pseudomonadota</taxon>
        <taxon>Gammaproteobacteria</taxon>
        <taxon>Thiotrichales</taxon>
        <taxon>Thiotrichaceae</taxon>
        <taxon>Thiothrix</taxon>
    </lineage>
</organism>
<accession>A0ABX7X2U3</accession>
<dbReference type="Proteomes" id="UP000672027">
    <property type="component" value="Chromosome"/>
</dbReference>
<keyword evidence="2" id="KW-1185">Reference proteome</keyword>
<sequence length="140" mass="16125">MNIATHTEQEAKQKLCPKMMVQDECRGSRCMAWQWVTFERLACGTGLLPHHAEFVFEGYRENDQHEMPSLDAANFYQPLGEGWQFRAFEVGDDGWEAHWERDADSERKGYCSMLPHPLAVMEMLKAVVTAIDNSTKQGRE</sequence>
<dbReference type="RefSeq" id="WP_210225866.1">
    <property type="nucleotide sequence ID" value="NZ_CP072800.1"/>
</dbReference>
<name>A0ABX7X2U3_9GAMM</name>